<dbReference type="EMBL" id="KZ805347">
    <property type="protein sequence ID" value="PVI02118.1"/>
    <property type="molecule type" value="Genomic_DNA"/>
</dbReference>
<feature type="region of interest" description="Disordered" evidence="1">
    <location>
        <begin position="1"/>
        <end position="199"/>
    </location>
</feature>
<organism evidence="2 3">
    <name type="scientific">Periconia macrospinosa</name>
    <dbReference type="NCBI Taxonomy" id="97972"/>
    <lineage>
        <taxon>Eukaryota</taxon>
        <taxon>Fungi</taxon>
        <taxon>Dikarya</taxon>
        <taxon>Ascomycota</taxon>
        <taxon>Pezizomycotina</taxon>
        <taxon>Dothideomycetes</taxon>
        <taxon>Pleosporomycetidae</taxon>
        <taxon>Pleosporales</taxon>
        <taxon>Massarineae</taxon>
        <taxon>Periconiaceae</taxon>
        <taxon>Periconia</taxon>
    </lineage>
</organism>
<name>A0A2V1DUU9_9PLEO</name>
<evidence type="ECO:0000313" key="3">
    <source>
        <dbReference type="Proteomes" id="UP000244855"/>
    </source>
</evidence>
<dbReference type="Proteomes" id="UP000244855">
    <property type="component" value="Unassembled WGS sequence"/>
</dbReference>
<feature type="compositionally biased region" description="Low complexity" evidence="1">
    <location>
        <begin position="83"/>
        <end position="97"/>
    </location>
</feature>
<evidence type="ECO:0000313" key="2">
    <source>
        <dbReference type="EMBL" id="PVI02118.1"/>
    </source>
</evidence>
<proteinExistence type="predicted"/>
<accession>A0A2V1DUU9</accession>
<gene>
    <name evidence="2" type="ORF">DM02DRAFT_315330</name>
</gene>
<feature type="compositionally biased region" description="Low complexity" evidence="1">
    <location>
        <begin position="147"/>
        <end position="182"/>
    </location>
</feature>
<feature type="region of interest" description="Disordered" evidence="1">
    <location>
        <begin position="329"/>
        <end position="350"/>
    </location>
</feature>
<feature type="compositionally biased region" description="Basic and acidic residues" evidence="1">
    <location>
        <begin position="67"/>
        <end position="82"/>
    </location>
</feature>
<dbReference type="AlphaFoldDB" id="A0A2V1DUU9"/>
<reference evidence="2 3" key="1">
    <citation type="journal article" date="2018" name="Sci. Rep.">
        <title>Comparative genomics provides insights into the lifestyle and reveals functional heterogeneity of dark septate endophytic fungi.</title>
        <authorList>
            <person name="Knapp D.G."/>
            <person name="Nemeth J.B."/>
            <person name="Barry K."/>
            <person name="Hainaut M."/>
            <person name="Henrissat B."/>
            <person name="Johnson J."/>
            <person name="Kuo A."/>
            <person name="Lim J.H.P."/>
            <person name="Lipzen A."/>
            <person name="Nolan M."/>
            <person name="Ohm R.A."/>
            <person name="Tamas L."/>
            <person name="Grigoriev I.V."/>
            <person name="Spatafora J.W."/>
            <person name="Nagy L.G."/>
            <person name="Kovacs G.M."/>
        </authorList>
    </citation>
    <scope>NUCLEOTIDE SEQUENCE [LARGE SCALE GENOMIC DNA]</scope>
    <source>
        <strain evidence="2 3">DSE2036</strain>
    </source>
</reference>
<keyword evidence="3" id="KW-1185">Reference proteome</keyword>
<feature type="compositionally biased region" description="Low complexity" evidence="1">
    <location>
        <begin position="30"/>
        <end position="42"/>
    </location>
</feature>
<protein>
    <submittedName>
        <fullName evidence="2">Uncharacterized protein</fullName>
    </submittedName>
</protein>
<sequence length="385" mass="43983">MDFTISQDHTRGKEEVERSILQVGVRAGGPSELSTPSELSPEITTEYYHPSTSPFPVPAELPPHVRQQRERQQFVHEQHQRLQQEQSQLQPQTQQSPIGKPPRGPGYEFQHVSQPETRRPAPVGYFSRQDFPPRRDHRPTSQSSNSAQQQAQAQAQAQTAHAQQQQQAQEQQHPQNLQQAQQRNSAMKPQQAHAPQMSPARHLAMLRRQQQQQQEAQMKQWQNFAQKNDIEGSGMIRTDNRQHIHGLAADFSPPRRQARIPTPSVLTQVQPLQQRNRPRNQKKMVQPVRSWTTSPTFPWNQITMAVSPTVSPTKLYERRGKGVKSYQLGPKLKEPQSIDDNNSSNRDIPLLSMPNTPVIAAIGEYQQPSNGTELLFYMLNTFMKS</sequence>
<evidence type="ECO:0000256" key="1">
    <source>
        <dbReference type="SAM" id="MobiDB-lite"/>
    </source>
</evidence>
<feature type="compositionally biased region" description="Basic and acidic residues" evidence="1">
    <location>
        <begin position="8"/>
        <end position="18"/>
    </location>
</feature>